<evidence type="ECO:0000313" key="4">
    <source>
        <dbReference type="Proteomes" id="UP001205105"/>
    </source>
</evidence>
<gene>
    <name evidence="3" type="ORF">COHA_008966</name>
</gene>
<accession>A0AAD5DIW7</accession>
<dbReference type="AlphaFoldDB" id="A0AAD5DIW7"/>
<feature type="chain" id="PRO_5041990605" description="SGNH hydrolase-type esterase domain-containing protein" evidence="1">
    <location>
        <begin position="22"/>
        <end position="300"/>
    </location>
</feature>
<sequence length="300" mass="32100">MAPSAALYLAILLLAGNCAHAAGGEPPGQELEWMPGCKEAAEAQLAEMQAGVPQNGTQLLFLGDSITEIWRGTLCGKPCHPAVQLNCPEFAGLMQRYFGQYSPAVQAIAGDQVANLMWRIQNGALPNANQTQPKVAVLLIGINDLSKLGHNAPGIAPTDRQLLKAAPTVATRQVVTFLLQYWERIEEAVGLLQERLPRTQIVLLGLLPAGTWGLPGAANYSWPSKYSRALPVVNTRLRAYAAGQPRVQYLDCGARFLVPNGTAIDPALMPDALHPSAAGMERGIAQCIKPLVDLLMQIAT</sequence>
<evidence type="ECO:0000256" key="1">
    <source>
        <dbReference type="SAM" id="SignalP"/>
    </source>
</evidence>
<feature type="signal peptide" evidence="1">
    <location>
        <begin position="1"/>
        <end position="21"/>
    </location>
</feature>
<proteinExistence type="predicted"/>
<dbReference type="EMBL" id="JADXDR010000161">
    <property type="protein sequence ID" value="KAI7837173.1"/>
    <property type="molecule type" value="Genomic_DNA"/>
</dbReference>
<reference evidence="3" key="1">
    <citation type="submission" date="2020-11" db="EMBL/GenBank/DDBJ databases">
        <title>Chlorella ohadii genome sequencing and assembly.</title>
        <authorList>
            <person name="Murik O."/>
            <person name="Treves H."/>
            <person name="Kedem I."/>
            <person name="Shotland Y."/>
            <person name="Kaplan A."/>
        </authorList>
    </citation>
    <scope>NUCLEOTIDE SEQUENCE</scope>
    <source>
        <strain evidence="3">1</strain>
    </source>
</reference>
<keyword evidence="1" id="KW-0732">Signal</keyword>
<dbReference type="Proteomes" id="UP001205105">
    <property type="component" value="Unassembled WGS sequence"/>
</dbReference>
<dbReference type="Gene3D" id="3.40.50.1110">
    <property type="entry name" value="SGNH hydrolase"/>
    <property type="match status" value="1"/>
</dbReference>
<dbReference type="InterPro" id="IPR036514">
    <property type="entry name" value="SGNH_hydro_sf"/>
</dbReference>
<dbReference type="Pfam" id="PF13472">
    <property type="entry name" value="Lipase_GDSL_2"/>
    <property type="match status" value="1"/>
</dbReference>
<feature type="domain" description="SGNH hydrolase-type esterase" evidence="2">
    <location>
        <begin position="61"/>
        <end position="281"/>
    </location>
</feature>
<keyword evidence="4" id="KW-1185">Reference proteome</keyword>
<dbReference type="InterPro" id="IPR013830">
    <property type="entry name" value="SGNH_hydro"/>
</dbReference>
<name>A0AAD5DIW7_9CHLO</name>
<evidence type="ECO:0000259" key="2">
    <source>
        <dbReference type="Pfam" id="PF13472"/>
    </source>
</evidence>
<comment type="caution">
    <text evidence="3">The sequence shown here is derived from an EMBL/GenBank/DDBJ whole genome shotgun (WGS) entry which is preliminary data.</text>
</comment>
<organism evidence="3 4">
    <name type="scientific">Chlorella ohadii</name>
    <dbReference type="NCBI Taxonomy" id="2649997"/>
    <lineage>
        <taxon>Eukaryota</taxon>
        <taxon>Viridiplantae</taxon>
        <taxon>Chlorophyta</taxon>
        <taxon>core chlorophytes</taxon>
        <taxon>Trebouxiophyceae</taxon>
        <taxon>Chlorellales</taxon>
        <taxon>Chlorellaceae</taxon>
        <taxon>Chlorella clade</taxon>
        <taxon>Chlorella</taxon>
    </lineage>
</organism>
<evidence type="ECO:0000313" key="3">
    <source>
        <dbReference type="EMBL" id="KAI7837173.1"/>
    </source>
</evidence>
<protein>
    <recommendedName>
        <fullName evidence="2">SGNH hydrolase-type esterase domain-containing protein</fullName>
    </recommendedName>
</protein>
<dbReference type="SUPFAM" id="SSF52266">
    <property type="entry name" value="SGNH hydrolase"/>
    <property type="match status" value="1"/>
</dbReference>